<name>A0A1H6NYL8_9PSED</name>
<gene>
    <name evidence="2" type="ORF">SAMN05216581_4729</name>
</gene>
<dbReference type="OrthoDB" id="6893199at2"/>
<evidence type="ECO:0000313" key="2">
    <source>
        <dbReference type="EMBL" id="SEI22179.1"/>
    </source>
</evidence>
<dbReference type="RefSeq" id="WP_019363044.1">
    <property type="nucleotide sequence ID" value="NZ_CP087202.1"/>
</dbReference>
<dbReference type="PROSITE" id="PS51257">
    <property type="entry name" value="PROKAR_LIPOPROTEIN"/>
    <property type="match status" value="1"/>
</dbReference>
<protein>
    <recommendedName>
        <fullName evidence="4">Lipoprotein</fullName>
    </recommendedName>
</protein>
<feature type="chain" id="PRO_5009299126" description="Lipoprotein" evidence="1">
    <location>
        <begin position="22"/>
        <end position="120"/>
    </location>
</feature>
<dbReference type="EMBL" id="LT629972">
    <property type="protein sequence ID" value="SEI22179.1"/>
    <property type="molecule type" value="Genomic_DNA"/>
</dbReference>
<sequence length="120" mass="12578">MMPNKGFLKIALTGFIVSLMAGCGSIASSMATDSDLQQKAGVALNTSPDQLKILDRSTSLDSVKFRVQSSKGIYNCYYTSVYGAIDSDTMCSGPVDGAKAQDSKTTSTKCNALTKAAGRC</sequence>
<evidence type="ECO:0000256" key="1">
    <source>
        <dbReference type="SAM" id="SignalP"/>
    </source>
</evidence>
<feature type="signal peptide" evidence="1">
    <location>
        <begin position="1"/>
        <end position="21"/>
    </location>
</feature>
<evidence type="ECO:0008006" key="4">
    <source>
        <dbReference type="Google" id="ProtNLM"/>
    </source>
</evidence>
<organism evidence="2 3">
    <name type="scientific">Pseudomonas asplenii</name>
    <dbReference type="NCBI Taxonomy" id="53407"/>
    <lineage>
        <taxon>Bacteria</taxon>
        <taxon>Pseudomonadati</taxon>
        <taxon>Pseudomonadota</taxon>
        <taxon>Gammaproteobacteria</taxon>
        <taxon>Pseudomonadales</taxon>
        <taxon>Pseudomonadaceae</taxon>
        <taxon>Pseudomonas</taxon>
    </lineage>
</organism>
<proteinExistence type="predicted"/>
<keyword evidence="1" id="KW-0732">Signal</keyword>
<accession>A0A1H6NYL8</accession>
<dbReference type="AlphaFoldDB" id="A0A1H6NYL8"/>
<reference evidence="2 3" key="1">
    <citation type="submission" date="2016-10" db="EMBL/GenBank/DDBJ databases">
        <authorList>
            <person name="de Groot N.N."/>
        </authorList>
    </citation>
    <scope>NUCLEOTIDE SEQUENCE [LARGE SCALE GENOMIC DNA]</scope>
    <source>
        <strain evidence="2 3">LMG 2158</strain>
    </source>
</reference>
<evidence type="ECO:0000313" key="3">
    <source>
        <dbReference type="Proteomes" id="UP000182272"/>
    </source>
</evidence>
<dbReference type="Proteomes" id="UP000182272">
    <property type="component" value="Chromosome I"/>
</dbReference>